<feature type="transmembrane region" description="Helical" evidence="1">
    <location>
        <begin position="105"/>
        <end position="123"/>
    </location>
</feature>
<dbReference type="EMBL" id="SDOZ01000001">
    <property type="protein sequence ID" value="RXZ63802.1"/>
    <property type="molecule type" value="Genomic_DNA"/>
</dbReference>
<keyword evidence="1" id="KW-1133">Transmembrane helix</keyword>
<dbReference type="RefSeq" id="WP_129222875.1">
    <property type="nucleotide sequence ID" value="NZ_SDOZ01000001.1"/>
</dbReference>
<dbReference type="SUPFAM" id="SSF52540">
    <property type="entry name" value="P-loop containing nucleoside triphosphate hydrolases"/>
    <property type="match status" value="1"/>
</dbReference>
<dbReference type="AlphaFoldDB" id="A0A4Q2KK56"/>
<evidence type="ECO:0000313" key="4">
    <source>
        <dbReference type="Proteomes" id="UP000291269"/>
    </source>
</evidence>
<sequence length="457" mass="54090">METNGTILRTKEYKRWRSDLQRGARRLTRYSRFCAWAERRRTESFKNTRFYCRFWVLLALAYLLGYFLTRDYYHGWYGVLCTFFDVSVFNGIRADWSLVWKIGKLLLQLGGILLIVFSVITLFKKGIKAKYFEFVYYGQSAGYMENQHSVCCTGPPGAGKTSLGGDMAVCVARRRWEDLKYEYHTRKRRIRTCIQMGMTEELEKFKAIEESYLFFKRRERCYIPCLATTLGMRVCGRYAYKANNKFFLQMQRVPEYCVIFDDESGSTKGANTSSTVNDNVADFYRYVRHYGDFMIIMTEQGDDGAGKYIRKCLDNTIYCKMQKWILKPGFLLRLDNRLRARLIRLEETGKYKPRFNTFVYYFDAIVRTIGYRQISYRNMGNVEHDDGALKGKEGTYILPSRLIYDYDDRSYRFTYKALDLPLELEGWERLTLRAEDDLRNYSVVRESPRNAENEKAV</sequence>
<dbReference type="InterPro" id="IPR027417">
    <property type="entry name" value="P-loop_NTPase"/>
</dbReference>
<name>A0A4Q2KK56_9FIRM</name>
<evidence type="ECO:0000256" key="1">
    <source>
        <dbReference type="SAM" id="Phobius"/>
    </source>
</evidence>
<gene>
    <name evidence="2" type="ORF">ESZ91_00035</name>
    <name evidence="3" type="ORF">ESZ91_00195</name>
</gene>
<keyword evidence="1" id="KW-0812">Transmembrane</keyword>
<dbReference type="Gene3D" id="3.40.50.300">
    <property type="entry name" value="P-loop containing nucleotide triphosphate hydrolases"/>
    <property type="match status" value="1"/>
</dbReference>
<evidence type="ECO:0000313" key="3">
    <source>
        <dbReference type="EMBL" id="RXZ63832.1"/>
    </source>
</evidence>
<accession>A0A4Q2KK56</accession>
<reference evidence="3 4" key="1">
    <citation type="journal article" date="2019" name="Gut">
        <title>Antibiotics-induced monodominance of a novel gut bacterial order.</title>
        <authorList>
            <person name="Hildebrand F."/>
            <person name="Moitinho-Silva L."/>
            <person name="Blasche S."/>
            <person name="Jahn M.T."/>
            <person name="Gossmann T.I."/>
            <person name="Heuerta-Cepas J."/>
            <person name="Hercog R."/>
            <person name="Luetge M."/>
            <person name="Bahram M."/>
            <person name="Pryszlak A."/>
            <person name="Alves R.J."/>
            <person name="Waszak S.M."/>
            <person name="Zhu A."/>
            <person name="Ye L."/>
            <person name="Costea P.I."/>
            <person name="Aalvink S."/>
            <person name="Belzer C."/>
            <person name="Forslund S.K."/>
            <person name="Sunagawa S."/>
            <person name="Hentschel U."/>
            <person name="Merten C."/>
            <person name="Patil K.R."/>
            <person name="Benes V."/>
            <person name="Bork P."/>
        </authorList>
    </citation>
    <scope>NUCLEOTIDE SEQUENCE [LARGE SCALE GENOMIC DNA]</scope>
    <source>
        <strain evidence="3 4">HDS1380</strain>
    </source>
</reference>
<keyword evidence="1" id="KW-0472">Membrane</keyword>
<organism evidence="3 4">
    <name type="scientific">Candidatus Borkfalkia ceftriaxoniphila</name>
    <dbReference type="NCBI Taxonomy" id="2508949"/>
    <lineage>
        <taxon>Bacteria</taxon>
        <taxon>Bacillati</taxon>
        <taxon>Bacillota</taxon>
        <taxon>Clostridia</taxon>
        <taxon>Christensenellales</taxon>
        <taxon>Christensenellaceae</taxon>
        <taxon>Candidatus Borkfalkia</taxon>
    </lineage>
</organism>
<proteinExistence type="predicted"/>
<feature type="transmembrane region" description="Helical" evidence="1">
    <location>
        <begin position="50"/>
        <end position="69"/>
    </location>
</feature>
<dbReference type="Proteomes" id="UP000291269">
    <property type="component" value="Unassembled WGS sequence"/>
</dbReference>
<protein>
    <submittedName>
        <fullName evidence="3">Uncharacterized protein</fullName>
    </submittedName>
</protein>
<keyword evidence="4" id="KW-1185">Reference proteome</keyword>
<evidence type="ECO:0000313" key="2">
    <source>
        <dbReference type="EMBL" id="RXZ63802.1"/>
    </source>
</evidence>
<feature type="transmembrane region" description="Helical" evidence="1">
    <location>
        <begin position="75"/>
        <end position="93"/>
    </location>
</feature>
<dbReference type="EMBL" id="SDOZ01000001">
    <property type="protein sequence ID" value="RXZ63832.1"/>
    <property type="molecule type" value="Genomic_DNA"/>
</dbReference>
<comment type="caution">
    <text evidence="3">The sequence shown here is derived from an EMBL/GenBank/DDBJ whole genome shotgun (WGS) entry which is preliminary data.</text>
</comment>